<dbReference type="FunFam" id="3.40.30.10:FF:000221">
    <property type="entry name" value="Glutathione S-transferase rho"/>
    <property type="match status" value="1"/>
</dbReference>
<reference evidence="3" key="3">
    <citation type="submission" date="2025-09" db="UniProtKB">
        <authorList>
            <consortium name="Ensembl"/>
        </authorList>
    </citation>
    <scope>IDENTIFICATION</scope>
</reference>
<dbReference type="PROSITE" id="PS50404">
    <property type="entry name" value="GST_NTER"/>
    <property type="match status" value="1"/>
</dbReference>
<dbReference type="Gene3D" id="3.40.30.10">
    <property type="entry name" value="Glutaredoxin"/>
    <property type="match status" value="1"/>
</dbReference>
<dbReference type="InterPro" id="IPR040079">
    <property type="entry name" value="Glutathione_S-Trfase"/>
</dbReference>
<sequence length="222" mass="25316">MAESMSLLSGAGSCPCWRVMLTLEEKNLQGYRHKLISFEKNEHKSQEVLELNPRGQVPVFKYGDIVLNQSAAACLYLENQFKSQGTKLIPDDPAKQAMMYQRMIEGLGLTEKLNWVVHYEFLVPEGERHEAAQQRHRDALTTELKLWEGYFENVAEGSYLAGPFSLADVVGFPNAAYAFHFGLSPERYPKMAKYYNLLKDRPSIKATWPPKYLESGQGLKDF</sequence>
<dbReference type="Ensembl" id="ENSSFAT00005025218.1">
    <property type="protein sequence ID" value="ENSSFAP00005024241.1"/>
    <property type="gene ID" value="ENSSFAG00005012465.1"/>
</dbReference>
<dbReference type="SUPFAM" id="SSF47616">
    <property type="entry name" value="GST C-terminal domain-like"/>
    <property type="match status" value="1"/>
</dbReference>
<evidence type="ECO:0000313" key="4">
    <source>
        <dbReference type="Proteomes" id="UP000472267"/>
    </source>
</evidence>
<reference evidence="3" key="1">
    <citation type="submission" date="2019-06" db="EMBL/GenBank/DDBJ databases">
        <authorList>
            <consortium name="Wellcome Sanger Institute Data Sharing"/>
        </authorList>
    </citation>
    <scope>NUCLEOTIDE SEQUENCE [LARGE SCALE GENOMIC DNA]</scope>
</reference>
<dbReference type="SFLD" id="SFLDS00019">
    <property type="entry name" value="Glutathione_Transferase_(cytos"/>
    <property type="match status" value="1"/>
</dbReference>
<dbReference type="GO" id="GO:0016034">
    <property type="term" value="F:maleylacetoacetate isomerase activity"/>
    <property type="evidence" value="ECO:0007669"/>
    <property type="project" value="TreeGrafter"/>
</dbReference>
<dbReference type="GO" id="GO:0004364">
    <property type="term" value="F:glutathione transferase activity"/>
    <property type="evidence" value="ECO:0007669"/>
    <property type="project" value="TreeGrafter"/>
</dbReference>
<accession>A0A672H588</accession>
<dbReference type="OMA" id="FPSIACT"/>
<evidence type="ECO:0000313" key="3">
    <source>
        <dbReference type="Ensembl" id="ENSSFAP00005024241.1"/>
    </source>
</evidence>
<reference evidence="3" key="2">
    <citation type="submission" date="2025-08" db="UniProtKB">
        <authorList>
            <consortium name="Ensembl"/>
        </authorList>
    </citation>
    <scope>IDENTIFICATION</scope>
</reference>
<organism evidence="3 4">
    <name type="scientific">Salarias fasciatus</name>
    <name type="common">Jewelled blenny</name>
    <name type="synonym">Blennius fasciatus</name>
    <dbReference type="NCBI Taxonomy" id="181472"/>
    <lineage>
        <taxon>Eukaryota</taxon>
        <taxon>Metazoa</taxon>
        <taxon>Chordata</taxon>
        <taxon>Craniata</taxon>
        <taxon>Vertebrata</taxon>
        <taxon>Euteleostomi</taxon>
        <taxon>Actinopterygii</taxon>
        <taxon>Neopterygii</taxon>
        <taxon>Teleostei</taxon>
        <taxon>Neoteleostei</taxon>
        <taxon>Acanthomorphata</taxon>
        <taxon>Ovalentaria</taxon>
        <taxon>Blenniimorphae</taxon>
        <taxon>Blenniiformes</taxon>
        <taxon>Blennioidei</taxon>
        <taxon>Blenniidae</taxon>
        <taxon>Salariinae</taxon>
        <taxon>Salarias</taxon>
    </lineage>
</organism>
<dbReference type="AlphaFoldDB" id="A0A672H588"/>
<dbReference type="InterPro" id="IPR036282">
    <property type="entry name" value="Glutathione-S-Trfase_C_sf"/>
</dbReference>
<dbReference type="RefSeq" id="XP_029938079.1">
    <property type="nucleotide sequence ID" value="XM_030082219.1"/>
</dbReference>
<name>A0A672H588_SALFA</name>
<dbReference type="InterPro" id="IPR004045">
    <property type="entry name" value="Glutathione_S-Trfase_N"/>
</dbReference>
<dbReference type="FunCoup" id="A0A672H588">
    <property type="interactions" value="59"/>
</dbReference>
<dbReference type="Gene3D" id="1.20.1050.10">
    <property type="match status" value="1"/>
</dbReference>
<dbReference type="InterPro" id="IPR004046">
    <property type="entry name" value="GST_C"/>
</dbReference>
<dbReference type="InterPro" id="IPR036249">
    <property type="entry name" value="Thioredoxin-like_sf"/>
</dbReference>
<dbReference type="Proteomes" id="UP000472267">
    <property type="component" value="Chromosome 22"/>
</dbReference>
<proteinExistence type="predicted"/>
<evidence type="ECO:0000259" key="1">
    <source>
        <dbReference type="PROSITE" id="PS50404"/>
    </source>
</evidence>
<dbReference type="InParanoid" id="A0A672H588"/>
<feature type="domain" description="GST C-terminal" evidence="2">
    <location>
        <begin position="92"/>
        <end position="222"/>
    </location>
</feature>
<dbReference type="PROSITE" id="PS50405">
    <property type="entry name" value="GST_CTER"/>
    <property type="match status" value="1"/>
</dbReference>
<dbReference type="OrthoDB" id="2309723at2759"/>
<dbReference type="SUPFAM" id="SSF52833">
    <property type="entry name" value="Thioredoxin-like"/>
    <property type="match status" value="1"/>
</dbReference>
<dbReference type="CDD" id="cd00570">
    <property type="entry name" value="GST_N_family"/>
    <property type="match status" value="1"/>
</dbReference>
<dbReference type="SFLD" id="SFLDG00358">
    <property type="entry name" value="Main_(cytGST)"/>
    <property type="match status" value="1"/>
</dbReference>
<keyword evidence="4" id="KW-1185">Reference proteome</keyword>
<gene>
    <name evidence="3" type="primary">LOC115380918</name>
</gene>
<dbReference type="GO" id="GO:0006749">
    <property type="term" value="P:glutathione metabolic process"/>
    <property type="evidence" value="ECO:0007669"/>
    <property type="project" value="TreeGrafter"/>
</dbReference>
<dbReference type="InterPro" id="IPR010987">
    <property type="entry name" value="Glutathione-S-Trfase_C-like"/>
</dbReference>
<dbReference type="PANTHER" id="PTHR42673:SF4">
    <property type="entry name" value="MALEYLACETOACETATE ISOMERASE"/>
    <property type="match status" value="1"/>
</dbReference>
<evidence type="ECO:0000259" key="2">
    <source>
        <dbReference type="PROSITE" id="PS50405"/>
    </source>
</evidence>
<dbReference type="PANTHER" id="PTHR42673">
    <property type="entry name" value="MALEYLACETOACETATE ISOMERASE"/>
    <property type="match status" value="1"/>
</dbReference>
<dbReference type="GO" id="GO:0006559">
    <property type="term" value="P:L-phenylalanine catabolic process"/>
    <property type="evidence" value="ECO:0007669"/>
    <property type="project" value="TreeGrafter"/>
</dbReference>
<dbReference type="Pfam" id="PF13409">
    <property type="entry name" value="GST_N_2"/>
    <property type="match status" value="1"/>
</dbReference>
<feature type="domain" description="GST N-terminal" evidence="1">
    <location>
        <begin position="3"/>
        <end position="85"/>
    </location>
</feature>
<dbReference type="GeneID" id="115380918"/>
<dbReference type="Pfam" id="PF14497">
    <property type="entry name" value="GST_C_3"/>
    <property type="match status" value="1"/>
</dbReference>
<protein>
    <submittedName>
        <fullName evidence="3">Glutathione S-transferase A-like</fullName>
    </submittedName>
</protein>
<dbReference type="CDD" id="cd00299">
    <property type="entry name" value="GST_C_family"/>
    <property type="match status" value="1"/>
</dbReference>
<dbReference type="GO" id="GO:0005739">
    <property type="term" value="C:mitochondrion"/>
    <property type="evidence" value="ECO:0007669"/>
    <property type="project" value="TreeGrafter"/>
</dbReference>